<name>A0A402B0F7_9CHLR</name>
<organism evidence="1 2">
    <name type="scientific">Dictyobacter alpinus</name>
    <dbReference type="NCBI Taxonomy" id="2014873"/>
    <lineage>
        <taxon>Bacteria</taxon>
        <taxon>Bacillati</taxon>
        <taxon>Chloroflexota</taxon>
        <taxon>Ktedonobacteria</taxon>
        <taxon>Ktedonobacterales</taxon>
        <taxon>Dictyobacteraceae</taxon>
        <taxon>Dictyobacter</taxon>
    </lineage>
</organism>
<sequence>MSLFCCPGCSPATRAVGGEKPWAQPPDPPVKGLAAPCIPAFYQMSLASPCIPAFLSNESGFPLHPCHLIK</sequence>
<reference evidence="2" key="1">
    <citation type="submission" date="2018-12" db="EMBL/GenBank/DDBJ databases">
        <title>Tengunoibacter tsumagoiensis gen. nov., sp. nov., Dictyobacter kobayashii sp. nov., D. alpinus sp. nov., and D. joshuensis sp. nov. and description of Dictyobacteraceae fam. nov. within the order Ktedonobacterales isolated from Tengu-no-mugimeshi.</title>
        <authorList>
            <person name="Wang C.M."/>
            <person name="Zheng Y."/>
            <person name="Sakai Y."/>
            <person name="Toyoda A."/>
            <person name="Minakuchi Y."/>
            <person name="Abe K."/>
            <person name="Yokota A."/>
            <person name="Yabe S."/>
        </authorList>
    </citation>
    <scope>NUCLEOTIDE SEQUENCE [LARGE SCALE GENOMIC DNA]</scope>
    <source>
        <strain evidence="2">Uno16</strain>
    </source>
</reference>
<comment type="caution">
    <text evidence="1">The sequence shown here is derived from an EMBL/GenBank/DDBJ whole genome shotgun (WGS) entry which is preliminary data.</text>
</comment>
<proteinExistence type="predicted"/>
<accession>A0A402B0F7</accession>
<gene>
    <name evidence="1" type="ORF">KDA_03180</name>
</gene>
<dbReference type="AlphaFoldDB" id="A0A402B0F7"/>
<dbReference type="Proteomes" id="UP000287171">
    <property type="component" value="Unassembled WGS sequence"/>
</dbReference>
<evidence type="ECO:0000313" key="1">
    <source>
        <dbReference type="EMBL" id="GCE24834.1"/>
    </source>
</evidence>
<dbReference type="EMBL" id="BIFT01000001">
    <property type="protein sequence ID" value="GCE24834.1"/>
    <property type="molecule type" value="Genomic_DNA"/>
</dbReference>
<protein>
    <submittedName>
        <fullName evidence="1">Uncharacterized protein</fullName>
    </submittedName>
</protein>
<keyword evidence="2" id="KW-1185">Reference proteome</keyword>
<evidence type="ECO:0000313" key="2">
    <source>
        <dbReference type="Proteomes" id="UP000287171"/>
    </source>
</evidence>